<organism evidence="1 2">
    <name type="scientific">Polyplax serrata</name>
    <name type="common">Common mouse louse</name>
    <dbReference type="NCBI Taxonomy" id="468196"/>
    <lineage>
        <taxon>Eukaryota</taxon>
        <taxon>Metazoa</taxon>
        <taxon>Ecdysozoa</taxon>
        <taxon>Arthropoda</taxon>
        <taxon>Hexapoda</taxon>
        <taxon>Insecta</taxon>
        <taxon>Pterygota</taxon>
        <taxon>Neoptera</taxon>
        <taxon>Paraneoptera</taxon>
        <taxon>Psocodea</taxon>
        <taxon>Troctomorpha</taxon>
        <taxon>Phthiraptera</taxon>
        <taxon>Anoplura</taxon>
        <taxon>Polyplacidae</taxon>
        <taxon>Polyplax</taxon>
    </lineage>
</organism>
<accession>A0ABR1BC23</accession>
<name>A0ABR1BC23_POLSC</name>
<evidence type="ECO:0000313" key="1">
    <source>
        <dbReference type="EMBL" id="KAK6640991.1"/>
    </source>
</evidence>
<comment type="caution">
    <text evidence="1">The sequence shown here is derived from an EMBL/GenBank/DDBJ whole genome shotgun (WGS) entry which is preliminary data.</text>
</comment>
<dbReference type="EMBL" id="JAWJWF010000001">
    <property type="protein sequence ID" value="KAK6640991.1"/>
    <property type="molecule type" value="Genomic_DNA"/>
</dbReference>
<proteinExistence type="predicted"/>
<reference evidence="1 2" key="1">
    <citation type="submission" date="2023-09" db="EMBL/GenBank/DDBJ databases">
        <title>Genomes of two closely related lineages of the louse Polyplax serrata with different host specificities.</title>
        <authorList>
            <person name="Martinu J."/>
            <person name="Tarabai H."/>
            <person name="Stefka J."/>
            <person name="Hypsa V."/>
        </authorList>
    </citation>
    <scope>NUCLEOTIDE SEQUENCE [LARGE SCALE GENOMIC DNA]</scope>
    <source>
        <strain evidence="1">98ZLc_SE</strain>
    </source>
</reference>
<sequence length="109" mass="12067">MANLNCSATTWYPLPPLLLRYDRAEHQVPILNLISLDEVLQEVRGPCSTTAVRYAFTYTLPSESRLITSDSYLSCFMKIAEAAQVSLLSTLLVHDQSQTTGQKFLGANG</sequence>
<protein>
    <submittedName>
        <fullName evidence="1">Uncharacterized protein</fullName>
    </submittedName>
</protein>
<evidence type="ECO:0000313" key="2">
    <source>
        <dbReference type="Proteomes" id="UP001359485"/>
    </source>
</evidence>
<keyword evidence="2" id="KW-1185">Reference proteome</keyword>
<dbReference type="Proteomes" id="UP001359485">
    <property type="component" value="Unassembled WGS sequence"/>
</dbReference>
<gene>
    <name evidence="1" type="ORF">RUM44_012690</name>
</gene>